<feature type="domain" description="NAD-dependent epimerase/dehydratase" evidence="2">
    <location>
        <begin position="3"/>
        <end position="226"/>
    </location>
</feature>
<evidence type="ECO:0000313" key="3">
    <source>
        <dbReference type="EMBL" id="MRY59691.1"/>
    </source>
</evidence>
<dbReference type="Proteomes" id="UP000501982">
    <property type="component" value="Chromosome"/>
</dbReference>
<dbReference type="InterPro" id="IPR001509">
    <property type="entry name" value="Epimerase_deHydtase"/>
</dbReference>
<reference evidence="5" key="3">
    <citation type="submission" date="2023-03" db="EMBL/GenBank/DDBJ databases">
        <title>Parabacteroides distasonis, a bacteria resistant against UC.</title>
        <authorList>
            <person name="Dai W."/>
        </authorList>
    </citation>
    <scope>NUCLEOTIDE SEQUENCE</scope>
    <source>
        <strain evidence="5">F1-28</strain>
    </source>
</reference>
<reference evidence="4 7" key="2">
    <citation type="submission" date="2020-04" db="EMBL/GenBank/DDBJ databases">
        <title>Complete Genomes and Methylome analysis of CBBP consortium that reverse antibiotic-induced susceptibility to vancomycin-resistant Enterococcus faecium infection.</title>
        <authorList>
            <person name="Fomenkov A."/>
            <person name="Zhang Z."/>
            <person name="Pamer E."/>
            <person name="Roberts R.J."/>
        </authorList>
    </citation>
    <scope>NUCLEOTIDE SEQUENCE [LARGE SCALE GENOMIC DNA]</scope>
    <source>
        <strain evidence="7">CBBP</strain>
        <strain evidence="4">CBBP-1</strain>
    </source>
</reference>
<comment type="similarity">
    <text evidence="1">Belongs to the NAD(P)-dependent epimerase/dehydratase family.</text>
</comment>
<evidence type="ECO:0000313" key="4">
    <source>
        <dbReference type="EMBL" id="QJE26967.1"/>
    </source>
</evidence>
<dbReference type="EMBL" id="WKLT01000019">
    <property type="protein sequence ID" value="MRY59691.1"/>
    <property type="molecule type" value="Genomic_DNA"/>
</dbReference>
<dbReference type="AlphaFoldDB" id="A0A174V6L6"/>
<evidence type="ECO:0000259" key="2">
    <source>
        <dbReference type="Pfam" id="PF01370"/>
    </source>
</evidence>
<dbReference type="Pfam" id="PF01370">
    <property type="entry name" value="Epimerase"/>
    <property type="match status" value="1"/>
</dbReference>
<name>A0A174V6L6_PARDI</name>
<dbReference type="InterPro" id="IPR036291">
    <property type="entry name" value="NAD(P)-bd_dom_sf"/>
</dbReference>
<evidence type="ECO:0000256" key="1">
    <source>
        <dbReference type="ARBA" id="ARBA00007637"/>
    </source>
</evidence>
<evidence type="ECO:0000313" key="6">
    <source>
        <dbReference type="Proteomes" id="UP000463337"/>
    </source>
</evidence>
<sequence length="293" mass="33488">MRIAITGAGGFIGSKVLEKLADYDEIDILALSRVQNDRTLYNKVRWVKTDYSVDSLNKVLKNVDVIIHLAATRGTQGLISDYHVNEIVTENILLAMNELNIKHLVFASSIAVYSDTTKIPWQEDISLSPKTLYGISKASCEYLCAFYTRKFKFRYTILRIAQVLGLEEKRKGMMNNFIEFAYQGKQLIVKGKSVAKRQFIYVDDLAETFVLCAIKQKEESIILNVGMQEAYTNLSIANTVNSVFENTNSIDYQEDIDENIDSSFMDTHRYVSFLGFKPKTMKEALYELKNRID</sequence>
<organism evidence="3 6">
    <name type="scientific">Parabacteroides distasonis</name>
    <dbReference type="NCBI Taxonomy" id="823"/>
    <lineage>
        <taxon>Bacteria</taxon>
        <taxon>Pseudomonadati</taxon>
        <taxon>Bacteroidota</taxon>
        <taxon>Bacteroidia</taxon>
        <taxon>Bacteroidales</taxon>
        <taxon>Tannerellaceae</taxon>
        <taxon>Parabacteroides</taxon>
    </lineage>
</organism>
<dbReference type="RefSeq" id="WP_005865224.1">
    <property type="nucleotide sequence ID" value="NZ_AP019729.1"/>
</dbReference>
<reference evidence="3 6" key="1">
    <citation type="journal article" date="2019" name="Nat. Med.">
        <title>A library of human gut bacterial isolates paired with longitudinal multiomics data enables mechanistic microbiome research.</title>
        <authorList>
            <person name="Poyet M."/>
            <person name="Groussin M."/>
            <person name="Gibbons S.M."/>
            <person name="Avila-Pacheco J."/>
            <person name="Jiang X."/>
            <person name="Kearney S.M."/>
            <person name="Perrotta A.R."/>
            <person name="Berdy B."/>
            <person name="Zhao S."/>
            <person name="Lieberman T.D."/>
            <person name="Swanson P.K."/>
            <person name="Smith M."/>
            <person name="Roesemann S."/>
            <person name="Alexander J.E."/>
            <person name="Rich S.A."/>
            <person name="Livny J."/>
            <person name="Vlamakis H."/>
            <person name="Clish C."/>
            <person name="Bullock K."/>
            <person name="Deik A."/>
            <person name="Scott J."/>
            <person name="Pierce K.A."/>
            <person name="Xavier R.J."/>
            <person name="Alm E.J."/>
        </authorList>
    </citation>
    <scope>NUCLEOTIDE SEQUENCE [LARGE SCALE GENOMIC DNA]</scope>
    <source>
        <strain evidence="3 6">BIOML-A41</strain>
    </source>
</reference>
<evidence type="ECO:0000313" key="5">
    <source>
        <dbReference type="EMBL" id="WET66198.1"/>
    </source>
</evidence>
<dbReference type="Proteomes" id="UP001221009">
    <property type="component" value="Chromosome"/>
</dbReference>
<dbReference type="EMBL" id="CP120353">
    <property type="protein sequence ID" value="WET66198.1"/>
    <property type="molecule type" value="Genomic_DNA"/>
</dbReference>
<proteinExistence type="inferred from homology"/>
<evidence type="ECO:0000313" key="7">
    <source>
        <dbReference type="Proteomes" id="UP000501982"/>
    </source>
</evidence>
<dbReference type="Gene3D" id="3.40.50.720">
    <property type="entry name" value="NAD(P)-binding Rossmann-like Domain"/>
    <property type="match status" value="1"/>
</dbReference>
<dbReference type="CDD" id="cd08946">
    <property type="entry name" value="SDR_e"/>
    <property type="match status" value="1"/>
</dbReference>
<protein>
    <submittedName>
        <fullName evidence="3">NAD-dependent epimerase/dehydratase family protein</fullName>
    </submittedName>
    <submittedName>
        <fullName evidence="4">SDR family oxidoreductase</fullName>
    </submittedName>
</protein>
<dbReference type="EMBL" id="CP051672">
    <property type="protein sequence ID" value="QJE26967.1"/>
    <property type="molecule type" value="Genomic_DNA"/>
</dbReference>
<dbReference type="Proteomes" id="UP000463337">
    <property type="component" value="Unassembled WGS sequence"/>
</dbReference>
<gene>
    <name evidence="3" type="ORF">GKD59_17625</name>
    <name evidence="4" type="ORF">HHO38_00865</name>
    <name evidence="5" type="ORF">P2T59_09450</name>
</gene>
<accession>A0A174V6L6</accession>
<dbReference type="SUPFAM" id="SSF51735">
    <property type="entry name" value="NAD(P)-binding Rossmann-fold domains"/>
    <property type="match status" value="1"/>
</dbReference>
<dbReference type="PANTHER" id="PTHR43000">
    <property type="entry name" value="DTDP-D-GLUCOSE 4,6-DEHYDRATASE-RELATED"/>
    <property type="match status" value="1"/>
</dbReference>